<name>A0A9Q0BKX9_9MUSC</name>
<reference evidence="1" key="1">
    <citation type="journal article" date="2023" name="Genome Biol. Evol.">
        <title>Long-read-based Genome Assembly of Drosophila gunungcola Reveals Fewer Chemosensory Genes in Flower-breeding Species.</title>
        <authorList>
            <person name="Negi A."/>
            <person name="Liao B.Y."/>
            <person name="Yeh S.D."/>
        </authorList>
    </citation>
    <scope>NUCLEOTIDE SEQUENCE</scope>
    <source>
        <strain evidence="1">Sukarami</strain>
    </source>
</reference>
<dbReference type="EMBL" id="JAMKOV010000025">
    <property type="protein sequence ID" value="KAI8035995.1"/>
    <property type="molecule type" value="Genomic_DNA"/>
</dbReference>
<gene>
    <name evidence="1" type="ORF">M5D96_011208</name>
    <name evidence="2" type="ORF">M5D96_011211</name>
</gene>
<comment type="caution">
    <text evidence="1">The sequence shown here is derived from an EMBL/GenBank/DDBJ whole genome shotgun (WGS) entry which is preliminary data.</text>
</comment>
<dbReference type="Proteomes" id="UP001059596">
    <property type="component" value="Unassembled WGS sequence"/>
</dbReference>
<evidence type="ECO:0000313" key="3">
    <source>
        <dbReference type="Proteomes" id="UP001059596"/>
    </source>
</evidence>
<proteinExistence type="predicted"/>
<sequence>MRLVKSFTFSLLAGICNVRHYRRVRRSMHDGQFTQDLHSN</sequence>
<dbReference type="EMBL" id="JAMKOV010000025">
    <property type="protein sequence ID" value="KAI8035992.1"/>
    <property type="molecule type" value="Genomic_DNA"/>
</dbReference>
<evidence type="ECO:0000313" key="1">
    <source>
        <dbReference type="EMBL" id="KAI8035992.1"/>
    </source>
</evidence>
<keyword evidence="3" id="KW-1185">Reference proteome</keyword>
<evidence type="ECO:0000313" key="2">
    <source>
        <dbReference type="EMBL" id="KAI8035995.1"/>
    </source>
</evidence>
<dbReference type="AlphaFoldDB" id="A0A9Q0BKX9"/>
<accession>A0A9Q0BKX9</accession>
<organism evidence="1 3">
    <name type="scientific">Drosophila gunungcola</name>
    <name type="common">fruit fly</name>
    <dbReference type="NCBI Taxonomy" id="103775"/>
    <lineage>
        <taxon>Eukaryota</taxon>
        <taxon>Metazoa</taxon>
        <taxon>Ecdysozoa</taxon>
        <taxon>Arthropoda</taxon>
        <taxon>Hexapoda</taxon>
        <taxon>Insecta</taxon>
        <taxon>Pterygota</taxon>
        <taxon>Neoptera</taxon>
        <taxon>Endopterygota</taxon>
        <taxon>Diptera</taxon>
        <taxon>Brachycera</taxon>
        <taxon>Muscomorpha</taxon>
        <taxon>Ephydroidea</taxon>
        <taxon>Drosophilidae</taxon>
        <taxon>Drosophila</taxon>
        <taxon>Sophophora</taxon>
    </lineage>
</organism>
<protein>
    <submittedName>
        <fullName evidence="1">Uncharacterized protein</fullName>
    </submittedName>
</protein>